<accession>A0A9N9D6Y0</accession>
<reference evidence="1" key="1">
    <citation type="submission" date="2021-06" db="EMBL/GenBank/DDBJ databases">
        <authorList>
            <person name="Kallberg Y."/>
            <person name="Tangrot J."/>
            <person name="Rosling A."/>
        </authorList>
    </citation>
    <scope>NUCLEOTIDE SEQUENCE</scope>
    <source>
        <strain evidence="1">FL966</strain>
    </source>
</reference>
<evidence type="ECO:0000313" key="1">
    <source>
        <dbReference type="EMBL" id="CAG8628577.1"/>
    </source>
</evidence>
<organism evidence="1 2">
    <name type="scientific">Cetraspora pellucida</name>
    <dbReference type="NCBI Taxonomy" id="1433469"/>
    <lineage>
        <taxon>Eukaryota</taxon>
        <taxon>Fungi</taxon>
        <taxon>Fungi incertae sedis</taxon>
        <taxon>Mucoromycota</taxon>
        <taxon>Glomeromycotina</taxon>
        <taxon>Glomeromycetes</taxon>
        <taxon>Diversisporales</taxon>
        <taxon>Gigasporaceae</taxon>
        <taxon>Cetraspora</taxon>
    </lineage>
</organism>
<dbReference type="AlphaFoldDB" id="A0A9N9D6Y0"/>
<dbReference type="Proteomes" id="UP000789759">
    <property type="component" value="Unassembled WGS sequence"/>
</dbReference>
<dbReference type="EMBL" id="CAJVQA010005813">
    <property type="protein sequence ID" value="CAG8628577.1"/>
    <property type="molecule type" value="Genomic_DNA"/>
</dbReference>
<keyword evidence="2" id="KW-1185">Reference proteome</keyword>
<comment type="caution">
    <text evidence="1">The sequence shown here is derived from an EMBL/GenBank/DDBJ whole genome shotgun (WGS) entry which is preliminary data.</text>
</comment>
<proteinExistence type="predicted"/>
<evidence type="ECO:0000313" key="2">
    <source>
        <dbReference type="Proteomes" id="UP000789759"/>
    </source>
</evidence>
<dbReference type="OrthoDB" id="2413110at2759"/>
<protein>
    <submittedName>
        <fullName evidence="1">14000_t:CDS:1</fullName>
    </submittedName>
</protein>
<sequence length="145" mass="17001">MPKSNKKTLCITTAKTFKYVELFSEDLKNIYNSSKVKMTHKATQVWVKVLEKFCTDISYEGRIEDIDLKSVLKDQLSKFVYAMKCKDDKKYYASSIKNCIAAIWHHLNEKLVLEKPVNILNPKVFYELNTVINRKIKNTLLCRSR</sequence>
<gene>
    <name evidence="1" type="ORF">CPELLU_LOCUS8275</name>
</gene>
<name>A0A9N9D6Y0_9GLOM</name>